<keyword evidence="15" id="KW-1185">Reference proteome</keyword>
<dbReference type="PROSITE" id="PS52031">
    <property type="entry name" value="GG_LECTIN"/>
    <property type="match status" value="1"/>
</dbReference>
<evidence type="ECO:0000256" key="8">
    <source>
        <dbReference type="ARBA" id="ARBA00022968"/>
    </source>
</evidence>
<evidence type="ECO:0000256" key="5">
    <source>
        <dbReference type="ARBA" id="ARBA00022679"/>
    </source>
</evidence>
<keyword evidence="7 13" id="KW-0479">Metal-binding</keyword>
<comment type="subcellular location">
    <subcellularLocation>
        <location evidence="1 13">Golgi apparatus membrane</location>
        <topology evidence="1 13">Single-pass type II membrane protein</topology>
    </subcellularLocation>
</comment>
<dbReference type="InterPro" id="IPR039477">
    <property type="entry name" value="ILEI/PANDER_dom"/>
</dbReference>
<keyword evidence="8 13" id="KW-0735">Signal-anchor</keyword>
<evidence type="ECO:0000256" key="13">
    <source>
        <dbReference type="RuleBase" id="RU368119"/>
    </source>
</evidence>
<sequence>LSAALRTVATSIVLPEFRRLDAVVFGSSLLHCGLPAACPNGQFAVYVYSGKNKDDEPKICINGRFVAERNLNGAGRGINIAVVSPVDFRTLRVAHFDTYNEDSNALEIFLEELSSEEIIIAVTFDEASNKLSNMAKQMFYELGSGYIQNIKFRSSWYFVGQKGLSGFSPFEELNYATGNDWARTVDVRICVPSKLDGLKIRPDPLLYRRNDAKRHFCQKYDGYEEFCDDARLDDSLSSAPLRASDNRSDPIYQVPILVIAGLAHNSLRLCLETISQQPGVDPNFVLVTYDDNYVESGELANLFHFKHKSLANSTADYNEQLERSLEYVLEAFPAAEYLIVIEEELMLSTDFLYFMSQMLPLLKDDLSILSISSFNDNGFRTVSSLPEVVYKVEGFPGLGFMIKRQIYESNLKSVFGSCCMKRTFDGWTLPDGISGYTIVPDVSRISRRHSDGFGLAEEKIEDLFHRERSFTQNSITVIENLENLKLYRYDSYLSSLIKNAILWDDDFIRKCYESRNENSVHELSTAEHFPDSASRRKNAGLVIIFAQEKSANDQSHLKPLCKCFGLYHSPGESCRGMYKGVLRFSIKRRQIYLVGSKSPFFISIEPNYGTLSR</sequence>
<dbReference type="Proteomes" id="UP000887565">
    <property type="component" value="Unplaced"/>
</dbReference>
<keyword evidence="11" id="KW-0472">Membrane</keyword>
<proteinExistence type="inferred from homology"/>
<accession>A0A915KJZ2</accession>
<dbReference type="AlphaFoldDB" id="A0A915KJZ2"/>
<dbReference type="InterPro" id="IPR004139">
    <property type="entry name" value="Glyco_trans_13"/>
</dbReference>
<comment type="function">
    <text evidence="13">Initiates complex N-linked carbohydrate formation. Essential for the conversion of high-mannose to hybrid and complex N-glycans.</text>
</comment>
<evidence type="ECO:0000259" key="14">
    <source>
        <dbReference type="Pfam" id="PF15711"/>
    </source>
</evidence>
<evidence type="ECO:0000256" key="12">
    <source>
        <dbReference type="ARBA" id="ARBA00023211"/>
    </source>
</evidence>
<evidence type="ECO:0000256" key="1">
    <source>
        <dbReference type="ARBA" id="ARBA00004323"/>
    </source>
</evidence>
<evidence type="ECO:0000313" key="16">
    <source>
        <dbReference type="WBParaSite" id="nRc.2.0.1.t38331-RA"/>
    </source>
</evidence>
<keyword evidence="5" id="KW-0808">Transferase</keyword>
<protein>
    <recommendedName>
        <fullName evidence="13">Alpha-1,3-mannosyl-glycoprotein 2-beta-N-acetylglucosaminyltransferase</fullName>
        <shortName evidence="13">GNT-I</shortName>
        <shortName evidence="13">GlcNAc-T I</shortName>
        <ecNumber evidence="13">2.4.1.101</ecNumber>
    </recommendedName>
    <alternativeName>
        <fullName evidence="13">N-glycosyl-oligosaccharide-glycoprotein N-acetylglucosaminyltransferase I</fullName>
    </alternativeName>
</protein>
<organism evidence="15 16">
    <name type="scientific">Romanomermis culicivorax</name>
    <name type="common">Nematode worm</name>
    <dbReference type="NCBI Taxonomy" id="13658"/>
    <lineage>
        <taxon>Eukaryota</taxon>
        <taxon>Metazoa</taxon>
        <taxon>Ecdysozoa</taxon>
        <taxon>Nematoda</taxon>
        <taxon>Enoplea</taxon>
        <taxon>Dorylaimia</taxon>
        <taxon>Mermithida</taxon>
        <taxon>Mermithoidea</taxon>
        <taxon>Mermithidae</taxon>
        <taxon>Romanomermis</taxon>
    </lineage>
</organism>
<dbReference type="InterPro" id="IPR029044">
    <property type="entry name" value="Nucleotide-diphossugar_trans"/>
</dbReference>
<keyword evidence="12 13" id="KW-0464">Manganese</keyword>
<dbReference type="Pfam" id="PF03071">
    <property type="entry name" value="GNT-I"/>
    <property type="match status" value="1"/>
</dbReference>
<dbReference type="InterPro" id="IPR052463">
    <property type="entry name" value="O-linked_mannose_GnT"/>
</dbReference>
<evidence type="ECO:0000256" key="11">
    <source>
        <dbReference type="ARBA" id="ARBA00023136"/>
    </source>
</evidence>
<comment type="cofactor">
    <cofactor evidence="13">
        <name>Mn(2+)</name>
        <dbReference type="ChEBI" id="CHEBI:29035"/>
    </cofactor>
    <text evidence="13">The cofactor is mostly bound to the substrate.</text>
</comment>
<dbReference type="GO" id="GO:0016266">
    <property type="term" value="P:protein O-linked glycosylation via N-acetyl-galactosamine"/>
    <property type="evidence" value="ECO:0007669"/>
    <property type="project" value="TreeGrafter"/>
</dbReference>
<evidence type="ECO:0000256" key="6">
    <source>
        <dbReference type="ARBA" id="ARBA00022692"/>
    </source>
</evidence>
<dbReference type="SUPFAM" id="SSF53448">
    <property type="entry name" value="Nucleotide-diphospho-sugar transferases"/>
    <property type="match status" value="1"/>
</dbReference>
<evidence type="ECO:0000256" key="4">
    <source>
        <dbReference type="ARBA" id="ARBA00022676"/>
    </source>
</evidence>
<evidence type="ECO:0000256" key="2">
    <source>
        <dbReference type="ARBA" id="ARBA00004922"/>
    </source>
</evidence>
<feature type="domain" description="ILEI/PANDER" evidence="14">
    <location>
        <begin position="76"/>
        <end position="163"/>
    </location>
</feature>
<name>A0A915KJZ2_ROMCU</name>
<dbReference type="GO" id="GO:0003827">
    <property type="term" value="F:alpha-1,3-mannosylglycoprotein 2-beta-N-acetylglucosaminyltransferase activity"/>
    <property type="evidence" value="ECO:0007669"/>
    <property type="project" value="UniProtKB-UniRule"/>
</dbReference>
<dbReference type="GO" id="GO:0047223">
    <property type="term" value="F:beta-1,3-galactosyl-O-glycosyl-glycoprotein beta-1,3-N-acetylglucosaminyltransferase activity"/>
    <property type="evidence" value="ECO:0007669"/>
    <property type="project" value="TreeGrafter"/>
</dbReference>
<evidence type="ECO:0000256" key="9">
    <source>
        <dbReference type="ARBA" id="ARBA00022989"/>
    </source>
</evidence>
<evidence type="ECO:0000313" key="15">
    <source>
        <dbReference type="Proteomes" id="UP000887565"/>
    </source>
</evidence>
<dbReference type="PANTHER" id="PTHR46396">
    <property type="entry name" value="PROTEIN O-LINKED-MANNOSE BETA-1,2-N-ACETYLGLUCOSAMINYLTRANSFERASE 1"/>
    <property type="match status" value="1"/>
</dbReference>
<evidence type="ECO:0000256" key="10">
    <source>
        <dbReference type="ARBA" id="ARBA00023034"/>
    </source>
</evidence>
<keyword evidence="6" id="KW-0812">Transmembrane</keyword>
<dbReference type="EC" id="2.4.1.101" evidence="13"/>
<dbReference type="GO" id="GO:0030145">
    <property type="term" value="F:manganese ion binding"/>
    <property type="evidence" value="ECO:0007669"/>
    <property type="project" value="UniProtKB-UniRule"/>
</dbReference>
<dbReference type="PANTHER" id="PTHR46396:SF2">
    <property type="entry name" value="ILEI_PANDER DOMAIN-CONTAINING PROTEIN"/>
    <property type="match status" value="1"/>
</dbReference>
<dbReference type="WBParaSite" id="nRc.2.0.1.t38331-RA">
    <property type="protein sequence ID" value="nRc.2.0.1.t38331-RA"/>
    <property type="gene ID" value="nRc.2.0.1.g38331"/>
</dbReference>
<comment type="catalytic activity">
    <reaction evidence="13">
        <text>N(4)-(alpha-D-Man-(1-&gt;3)-[alpha-D-Man-(1-&gt;3)-[alpha-D-Man-(1-&gt;6)]-alpha-D-Man-(1-&gt;6)]-beta-D-Man-(1-&gt;4)-beta-D-GlcNAc-(1-&gt;4)-beta-D-GlcNAc)-L-asparaginyl-[protein] (N-glucan mannose isomer 5A1,2) + UDP-N-acetyl-alpha-D-glucosamine = N(4)-{beta-D-GlcNAc-(1-&gt;2)-alpha-D-Man-(1-&gt;3)-[alpha-D-Man-(1-&gt;3)-[alpha-D-Man-(1-&gt;6)]-alpha-D-Man-(1-&gt;6)]-beta-D-Man-(1-&gt;4)-beta-D-GlcNAc-(1-&gt;4)-beta-D-GlcNAc}-L-asparaginyl-[protein] + UDP + H(+)</text>
        <dbReference type="Rhea" id="RHEA:11456"/>
        <dbReference type="Rhea" id="RHEA-COMP:14367"/>
        <dbReference type="Rhea" id="RHEA-COMP:14368"/>
        <dbReference type="ChEBI" id="CHEBI:15378"/>
        <dbReference type="ChEBI" id="CHEBI:57705"/>
        <dbReference type="ChEBI" id="CHEBI:58223"/>
        <dbReference type="ChEBI" id="CHEBI:59087"/>
        <dbReference type="ChEBI" id="CHEBI:60625"/>
        <dbReference type="EC" id="2.4.1.101"/>
    </reaction>
</comment>
<evidence type="ECO:0000256" key="3">
    <source>
        <dbReference type="ARBA" id="ARBA00006492"/>
    </source>
</evidence>
<comment type="pathway">
    <text evidence="2 13">Protein modification; protein glycosylation.</text>
</comment>
<dbReference type="OMA" id="KFHVESE"/>
<comment type="similarity">
    <text evidence="3 13">Belongs to the glycosyltransferase 13 family.</text>
</comment>
<dbReference type="Pfam" id="PF15711">
    <property type="entry name" value="ILEI"/>
    <property type="match status" value="1"/>
</dbReference>
<keyword evidence="9" id="KW-1133">Transmembrane helix</keyword>
<dbReference type="Gene3D" id="3.90.550.10">
    <property type="entry name" value="Spore Coat Polysaccharide Biosynthesis Protein SpsA, Chain A"/>
    <property type="match status" value="1"/>
</dbReference>
<evidence type="ECO:0000256" key="7">
    <source>
        <dbReference type="ARBA" id="ARBA00022723"/>
    </source>
</evidence>
<keyword evidence="10 13" id="KW-0333">Golgi apparatus</keyword>
<dbReference type="GO" id="GO:0000139">
    <property type="term" value="C:Golgi membrane"/>
    <property type="evidence" value="ECO:0007669"/>
    <property type="project" value="UniProtKB-SubCell"/>
</dbReference>
<keyword evidence="4 13" id="KW-0328">Glycosyltransferase</keyword>
<reference evidence="16" key="1">
    <citation type="submission" date="2022-11" db="UniProtKB">
        <authorList>
            <consortium name="WormBaseParasite"/>
        </authorList>
    </citation>
    <scope>IDENTIFICATION</scope>
</reference>